<dbReference type="STRING" id="28136.SAMN02745202_01903"/>
<dbReference type="Proteomes" id="UP000190065">
    <property type="component" value="Unassembled WGS sequence"/>
</dbReference>
<keyword evidence="1" id="KW-0812">Transmembrane</keyword>
<accession>A0A1T4QQ48</accession>
<protein>
    <submittedName>
        <fullName evidence="2">Uncharacterized protein</fullName>
    </submittedName>
</protein>
<organism evidence="2 3">
    <name type="scientific">Segatella oulorum</name>
    <dbReference type="NCBI Taxonomy" id="28136"/>
    <lineage>
        <taxon>Bacteria</taxon>
        <taxon>Pseudomonadati</taxon>
        <taxon>Bacteroidota</taxon>
        <taxon>Bacteroidia</taxon>
        <taxon>Bacteroidales</taxon>
        <taxon>Prevotellaceae</taxon>
        <taxon>Segatella</taxon>
    </lineage>
</organism>
<reference evidence="2 3" key="1">
    <citation type="submission" date="2017-02" db="EMBL/GenBank/DDBJ databases">
        <authorList>
            <person name="Peterson S.W."/>
        </authorList>
    </citation>
    <scope>NUCLEOTIDE SEQUENCE [LARGE SCALE GENOMIC DNA]</scope>
    <source>
        <strain evidence="2 3">ATCC 43324</strain>
    </source>
</reference>
<evidence type="ECO:0000256" key="1">
    <source>
        <dbReference type="SAM" id="Phobius"/>
    </source>
</evidence>
<keyword evidence="1" id="KW-1133">Transmembrane helix</keyword>
<dbReference type="AlphaFoldDB" id="A0A1T4QQ48"/>
<proteinExistence type="predicted"/>
<keyword evidence="1" id="KW-0472">Membrane</keyword>
<evidence type="ECO:0000313" key="3">
    <source>
        <dbReference type="Proteomes" id="UP000190065"/>
    </source>
</evidence>
<evidence type="ECO:0000313" key="2">
    <source>
        <dbReference type="EMBL" id="SKA05806.1"/>
    </source>
</evidence>
<name>A0A1T4QQ48_9BACT</name>
<feature type="transmembrane region" description="Helical" evidence="1">
    <location>
        <begin position="17"/>
        <end position="37"/>
    </location>
</feature>
<gene>
    <name evidence="2" type="ORF">SAMN02745202_01903</name>
</gene>
<sequence>MNILLHTTFKNMRRYKIVFFIGTINCLMFSCIPIIHIKYIADFQNLTQDTLIIGASNYNNIDSMKNFLWSGYDILNHNKFVIKDSIWKGFEMYKYIILPDSICGINEDFLFSQNNDTCYFFLIRLRDAKHYTFDEIHLKKLYKTWPVIKDKNGEFDRNIKKKIE</sequence>
<dbReference type="EMBL" id="FUXK01000024">
    <property type="protein sequence ID" value="SKA05806.1"/>
    <property type="molecule type" value="Genomic_DNA"/>
</dbReference>